<keyword evidence="5" id="KW-0732">Signal</keyword>
<evidence type="ECO:0000256" key="4">
    <source>
        <dbReference type="RuleBase" id="RU003690"/>
    </source>
</evidence>
<evidence type="ECO:0000256" key="5">
    <source>
        <dbReference type="SAM" id="SignalP"/>
    </source>
</evidence>
<reference evidence="6 7" key="1">
    <citation type="submission" date="2017-08" db="EMBL/GenBank/DDBJ databases">
        <title>Infants hospitalized years apart are colonized by the same room-sourced microbial strains.</title>
        <authorList>
            <person name="Brooks B."/>
            <person name="Olm M.R."/>
            <person name="Firek B.A."/>
            <person name="Baker R."/>
            <person name="Thomas B.C."/>
            <person name="Morowitz M.J."/>
            <person name="Banfield J.F."/>
        </authorList>
    </citation>
    <scope>NUCLEOTIDE SEQUENCE [LARGE SCALE GENOMIC DNA]</scope>
    <source>
        <strain evidence="6">S2_005_002_R2_33</strain>
    </source>
</reference>
<protein>
    <submittedName>
        <fullName evidence="6">Beta-glucosidase</fullName>
    </submittedName>
</protein>
<evidence type="ECO:0000313" key="7">
    <source>
        <dbReference type="Proteomes" id="UP000249082"/>
    </source>
</evidence>
<dbReference type="PROSITE" id="PS51318">
    <property type="entry name" value="TAT"/>
    <property type="match status" value="1"/>
</dbReference>
<dbReference type="Gene3D" id="3.20.20.80">
    <property type="entry name" value="Glycosidases"/>
    <property type="match status" value="1"/>
</dbReference>
<keyword evidence="3" id="KW-0326">Glycosidase</keyword>
<evidence type="ECO:0000256" key="1">
    <source>
        <dbReference type="ARBA" id="ARBA00010838"/>
    </source>
</evidence>
<dbReference type="InterPro" id="IPR017853">
    <property type="entry name" value="GH"/>
</dbReference>
<dbReference type="PRINTS" id="PR00131">
    <property type="entry name" value="GLHYDRLASE1"/>
</dbReference>
<feature type="chain" id="PRO_5015856397" evidence="5">
    <location>
        <begin position="29"/>
        <end position="441"/>
    </location>
</feature>
<proteinExistence type="inferred from homology"/>
<dbReference type="GO" id="GO:0005829">
    <property type="term" value="C:cytosol"/>
    <property type="evidence" value="ECO:0007669"/>
    <property type="project" value="TreeGrafter"/>
</dbReference>
<dbReference type="AlphaFoldDB" id="A0A2W5QCT0"/>
<keyword evidence="2" id="KW-0378">Hydrolase</keyword>
<dbReference type="SUPFAM" id="SSF51445">
    <property type="entry name" value="(Trans)glycosidases"/>
    <property type="match status" value="1"/>
</dbReference>
<evidence type="ECO:0000313" key="6">
    <source>
        <dbReference type="EMBL" id="PZQ55327.1"/>
    </source>
</evidence>
<accession>A0A2W5QCT0</accession>
<organism evidence="6 7">
    <name type="scientific">Novosphingobium pentaromativorans</name>
    <dbReference type="NCBI Taxonomy" id="205844"/>
    <lineage>
        <taxon>Bacteria</taxon>
        <taxon>Pseudomonadati</taxon>
        <taxon>Pseudomonadota</taxon>
        <taxon>Alphaproteobacteria</taxon>
        <taxon>Sphingomonadales</taxon>
        <taxon>Sphingomonadaceae</taxon>
        <taxon>Novosphingobium</taxon>
    </lineage>
</organism>
<comment type="caution">
    <text evidence="6">The sequence shown here is derived from an EMBL/GenBank/DDBJ whole genome shotgun (WGS) entry which is preliminary data.</text>
</comment>
<gene>
    <name evidence="6" type="ORF">DI555_08250</name>
</gene>
<sequence length="441" mass="48313">MTKIANLDRRSLLAAGALAAAAPLAARAAAKRPNPAFPKGFLWGAATAPHQIEGNNTASDLWFVENQKPTIFAEPSGDACNSLELWATDLDIVKALGLTSYRFGVEWARIEPEKGLFSQAMLDHYKRIVEGCHARGLTPLVTFSHFTAPRWFSAQGGWTNAEAPQLFARYCDKVARAIGADIAMAMTLNEPNILLILKNILPPQVWDIQRQTQETAAKRLGVEKFICANVAGREDIDAIHAGLMAGHKAARAAIKAVRGDLPVGFTLSIIDEQASGRNSLRDKVRAELYGDWLEIAKADDFMGVQNYERAVWNDKARLPAPEGADRNWSGTEVWAPSLAGAVRYAHEVTKVPILVSEHGVGTEDDTLRARFIPAALEGLKQAMDDGVPVLGYMHWSLLDNFEWIFGYKPRFGLCSVDRKTFARMPKPSASVLGGIARRNSL</sequence>
<dbReference type="PANTHER" id="PTHR10353:SF36">
    <property type="entry name" value="LP05116P"/>
    <property type="match status" value="1"/>
</dbReference>
<dbReference type="GO" id="GO:0016052">
    <property type="term" value="P:carbohydrate catabolic process"/>
    <property type="evidence" value="ECO:0007669"/>
    <property type="project" value="TreeGrafter"/>
</dbReference>
<evidence type="ECO:0000256" key="2">
    <source>
        <dbReference type="ARBA" id="ARBA00022801"/>
    </source>
</evidence>
<dbReference type="Proteomes" id="UP000249082">
    <property type="component" value="Unassembled WGS sequence"/>
</dbReference>
<name>A0A2W5QCT0_9SPHN</name>
<comment type="similarity">
    <text evidence="1 4">Belongs to the glycosyl hydrolase 1 family.</text>
</comment>
<dbReference type="PANTHER" id="PTHR10353">
    <property type="entry name" value="GLYCOSYL HYDROLASE"/>
    <property type="match status" value="1"/>
</dbReference>
<evidence type="ECO:0000256" key="3">
    <source>
        <dbReference type="ARBA" id="ARBA00023295"/>
    </source>
</evidence>
<dbReference type="InterPro" id="IPR001360">
    <property type="entry name" value="Glyco_hydro_1"/>
</dbReference>
<dbReference type="GO" id="GO:0008422">
    <property type="term" value="F:beta-glucosidase activity"/>
    <property type="evidence" value="ECO:0007669"/>
    <property type="project" value="TreeGrafter"/>
</dbReference>
<dbReference type="InterPro" id="IPR006311">
    <property type="entry name" value="TAT_signal"/>
</dbReference>
<dbReference type="Pfam" id="PF00232">
    <property type="entry name" value="Glyco_hydro_1"/>
    <property type="match status" value="2"/>
</dbReference>
<dbReference type="EMBL" id="QFPX01000006">
    <property type="protein sequence ID" value="PZQ55327.1"/>
    <property type="molecule type" value="Genomic_DNA"/>
</dbReference>
<feature type="signal peptide" evidence="5">
    <location>
        <begin position="1"/>
        <end position="28"/>
    </location>
</feature>